<protein>
    <recommendedName>
        <fullName evidence="9">Ribosomal RNA-processing protein 12-like conserved domain-containing protein</fullName>
    </recommendedName>
</protein>
<dbReference type="InterPro" id="IPR052087">
    <property type="entry name" value="RRP12"/>
</dbReference>
<evidence type="ECO:0000259" key="6">
    <source>
        <dbReference type="Pfam" id="PF25772"/>
    </source>
</evidence>
<dbReference type="InterPro" id="IPR012978">
    <property type="entry name" value="HEAT_RRP12"/>
</dbReference>
<dbReference type="Pfam" id="PF25772">
    <property type="entry name" value="HEAT_RRP12_N"/>
    <property type="match status" value="1"/>
</dbReference>
<feature type="compositionally biased region" description="Low complexity" evidence="4">
    <location>
        <begin position="1779"/>
        <end position="1797"/>
    </location>
</feature>
<evidence type="ECO:0000256" key="3">
    <source>
        <dbReference type="ARBA" id="ARBA00023242"/>
    </source>
</evidence>
<feature type="compositionally biased region" description="Basic and acidic residues" evidence="4">
    <location>
        <begin position="1699"/>
        <end position="1716"/>
    </location>
</feature>
<dbReference type="OrthoDB" id="2192888at2759"/>
<evidence type="ECO:0000259" key="5">
    <source>
        <dbReference type="Pfam" id="PF08161"/>
    </source>
</evidence>
<feature type="domain" description="RRP12 HEAT" evidence="5">
    <location>
        <begin position="455"/>
        <end position="721"/>
    </location>
</feature>
<sequence length="1881" mass="211733">MGKFRSNLKGKSKGKRWQKGQSSNSNPRTQKYRDMAKSRFFQENLGGTGLTQQAILKHDAMMTYGHASNKQTSEADNELVIAKELENMSMKSGDEGSESGYTASMKSGTFKTFQTFASGFTQCSNISFSKLLNRFDFNNALHKEMLAVLKAVTTIIKQEGNGKESNTEYFAALLMTLKSRETDENLIAILTLLSMGIKSVPIAVLRLQFADSARTLTEILEKNEGSENGALLRSVIGCLSVLLRAQAYAVWADSSTMRVFELVLAFALHSKPKVRKAAQHAVTSILRGSSFMIPSEDKKIKVPKVHPASKRVAEYCLSQIKAEALLSGHRTVLHTLTMLRDVLPVFSKDNIKAVCEAILSLMTNNNVYIKTCCLHTLHALFSSPLESNNLTASLAVQLIRALMAARPPANDTGQVLAWAAVLQQGCGCLAILDLNLCMPNLPAFVNICVTELWHSDIADINSASTNALKAVLLDCVKLAVESEEFPKHKSNIETIFKCIGTGLDNPFNQAIRHVIMTIAVCFEIGNEKVTHILGPLLKKLNDRRESHNFDNDKEVEYATGCAIKSLGPEFVLKTIPLRDGPENINIERTWLLPVLKEKIQNSHLKFFATEILEMATFCRKKSREITQENNVALAHTYELLCNQFWALLPSFCNNPKDIKDNFKSLARVLGSVLKDNPEFRLSVMQGLRKLITCSADNEEDKNELSRFAKNYLPILLNIYMSPVKGSSAVGQRLAALETIQVYLTISDQTLTEELFTNALQQLGTSKDNHFQRESILDIIRTLVLYQNSDRIAKLFDEWVYPLCETVLEDPKKHKKAKKENAVEENGEEKNELRYKEKAKLLEMEHKKAYRILEEIFKSDNDSCKQFLKDNYKKIKKLLMSSLNKVADSSKAARLRCIEHLITSTPFLNAESKLLKSAIAESVICTKDINSKCRQCAFNVINSVGNVLKTQEGGMQAFVAMLTSGLTAPVPRIVGATLRAIASALFNFSEEMGLETVQGLLETVAGQMLNNNREIVAAAMSFLKVYTKVLPTDVLAGSLPLIFKTLSSMEEDCKRHSRLEIGYFLTKMLRKFGADTVEKLIPQSDEVMLKRLRNIRKMENRKKRQKDGQRHTSQTRAATVRRLGETSSEHEQRLANETEYRSRARARESSTDRSQRLAYYRQYMLETRDRESSIERSQRLASQREIASETCARETSAERSQRLANLRQNISEKRHRESSIERSQRLASQRAITSESRARETSAERSQRLANNRQNMAEIRARESSTERSQRLTAAAQRQRTSRIRSRSAPHSNRSAFNYDPNIDYAKQSAVTIGAMSKTCPKCFAKKWSDEPNGMCCAAGKVILPNIVEPPEPVKSLLTNAHPHSTHFLNNIRKYNTLFQMTSFGAKEIREGNFMPTFKIEGQVYHLIGSLLPSTGQISKFLQIYFISDADQLSLRSNMSPTLKTDLINELQTVLNSQNEYIRSFKYNLQSNSSDNLKLIIHADRTPQNQHRGRYNSPTTNEVAVLLVDEDKGPRDIVLHCKDGQLKRVSELHRAYDPLQYPLMFVKGDDGYYLTIQQQGSAQNKTVSCMQFYAHRLMIIENRFNTLHYYRDLFSQYCVDMVAKMISERLNFISRNQQKDQSEQDSEDDMPIKGTSKTLEDILKDSDSEMEFLDDEEERPKARAKNNKKLKNQAWIQDDPENIVDLADISASRKITATDPSRKKATEVKAQKKKDGGFKTAPDGRLIITDDAFDDDGDDNQKPSGDIDSDTDDTDNEDDEPKPSKLLKPGTKRRYDDILSLKSGKSSRSRASTATVGSRYKAGGKGIHRPLGSAASVASGAGSEFRSKKAKGDVKKKGKHDPYAYLPLSRSNLNKRKKTVNSKQFKGIVKAKTKLGKNKKKN</sequence>
<feature type="compositionally biased region" description="Basic and acidic residues" evidence="4">
    <location>
        <begin position="1190"/>
        <end position="1200"/>
    </location>
</feature>
<dbReference type="EMBL" id="CADEBC010000045">
    <property type="protein sequence ID" value="CAB3220234.1"/>
    <property type="molecule type" value="Genomic_DNA"/>
</dbReference>
<evidence type="ECO:0008006" key="9">
    <source>
        <dbReference type="Google" id="ProtNLM"/>
    </source>
</evidence>
<feature type="region of interest" description="Disordered" evidence="4">
    <location>
        <begin position="1168"/>
        <end position="1295"/>
    </location>
</feature>
<name>A0A8S0YM53_ARCPL</name>
<feature type="compositionally biased region" description="Polar residues" evidence="4">
    <location>
        <begin position="19"/>
        <end position="29"/>
    </location>
</feature>
<feature type="compositionally biased region" description="Basic and acidic residues" evidence="4">
    <location>
        <begin position="1258"/>
        <end position="1269"/>
    </location>
</feature>
<dbReference type="InterPro" id="IPR016024">
    <property type="entry name" value="ARM-type_fold"/>
</dbReference>
<organism evidence="7 8">
    <name type="scientific">Arctia plantaginis</name>
    <name type="common">Wood tiger moth</name>
    <name type="synonym">Phalaena plantaginis</name>
    <dbReference type="NCBI Taxonomy" id="874455"/>
    <lineage>
        <taxon>Eukaryota</taxon>
        <taxon>Metazoa</taxon>
        <taxon>Ecdysozoa</taxon>
        <taxon>Arthropoda</taxon>
        <taxon>Hexapoda</taxon>
        <taxon>Insecta</taxon>
        <taxon>Pterygota</taxon>
        <taxon>Neoptera</taxon>
        <taxon>Endopterygota</taxon>
        <taxon>Lepidoptera</taxon>
        <taxon>Glossata</taxon>
        <taxon>Ditrysia</taxon>
        <taxon>Noctuoidea</taxon>
        <taxon>Erebidae</taxon>
        <taxon>Arctiinae</taxon>
        <taxon>Arctia</taxon>
    </lineage>
</organism>
<feature type="compositionally biased region" description="Low complexity" evidence="4">
    <location>
        <begin position="1811"/>
        <end position="1822"/>
    </location>
</feature>
<dbReference type="Gene3D" id="1.25.10.10">
    <property type="entry name" value="Leucine-rich Repeat Variant"/>
    <property type="match status" value="1"/>
</dbReference>
<feature type="compositionally biased region" description="Basic residues" evidence="4">
    <location>
        <begin position="1095"/>
        <end position="1104"/>
    </location>
</feature>
<comment type="similarity">
    <text evidence="2">Belongs to the RRP12 family.</text>
</comment>
<dbReference type="Proteomes" id="UP000494106">
    <property type="component" value="Unassembled WGS sequence"/>
</dbReference>
<dbReference type="GO" id="GO:0005634">
    <property type="term" value="C:nucleus"/>
    <property type="evidence" value="ECO:0007669"/>
    <property type="project" value="UniProtKB-SubCell"/>
</dbReference>
<comment type="caution">
    <text evidence="7">The sequence shown here is derived from an EMBL/GenBank/DDBJ whole genome shotgun (WGS) entry which is preliminary data.</text>
</comment>
<reference evidence="7 8" key="1">
    <citation type="submission" date="2020-04" db="EMBL/GenBank/DDBJ databases">
        <authorList>
            <person name="Wallbank WR R."/>
            <person name="Pardo Diaz C."/>
            <person name="Kozak K."/>
            <person name="Martin S."/>
            <person name="Jiggins C."/>
            <person name="Moest M."/>
            <person name="Warren A I."/>
            <person name="Byers J.R.P. K."/>
            <person name="Montejo-Kovacevich G."/>
            <person name="Yen C E."/>
        </authorList>
    </citation>
    <scope>NUCLEOTIDE SEQUENCE [LARGE SCALE GENOMIC DNA]</scope>
</reference>
<evidence type="ECO:0000313" key="7">
    <source>
        <dbReference type="EMBL" id="CAB3220234.1"/>
    </source>
</evidence>
<dbReference type="PANTHER" id="PTHR48287:SF1">
    <property type="entry name" value="ARM REPEAT SUPERFAMILY PROTEIN"/>
    <property type="match status" value="1"/>
</dbReference>
<feature type="compositionally biased region" description="Acidic residues" evidence="4">
    <location>
        <begin position="1746"/>
        <end position="1759"/>
    </location>
</feature>
<comment type="subcellular location">
    <subcellularLocation>
        <location evidence="1">Nucleus</location>
    </subcellularLocation>
</comment>
<dbReference type="InterPro" id="IPR057860">
    <property type="entry name" value="HEAT_RRP12_N"/>
</dbReference>
<feature type="compositionally biased region" description="Basic and acidic residues" evidence="4">
    <location>
        <begin position="1824"/>
        <end position="1834"/>
    </location>
</feature>
<feature type="compositionally biased region" description="Basic residues" evidence="4">
    <location>
        <begin position="1661"/>
        <end position="1670"/>
    </location>
</feature>
<dbReference type="InterPro" id="IPR011989">
    <property type="entry name" value="ARM-like"/>
</dbReference>
<feature type="compositionally biased region" description="Basic and acidic residues" evidence="4">
    <location>
        <begin position="1121"/>
        <end position="1153"/>
    </location>
</feature>
<feature type="compositionally biased region" description="Basic and acidic residues" evidence="4">
    <location>
        <begin position="1637"/>
        <end position="1646"/>
    </location>
</feature>
<feature type="domain" description="RRP12 N-terminal HEAT" evidence="6">
    <location>
        <begin position="130"/>
        <end position="384"/>
    </location>
</feature>
<keyword evidence="3" id="KW-0539">Nucleus</keyword>
<evidence type="ECO:0000256" key="1">
    <source>
        <dbReference type="ARBA" id="ARBA00004123"/>
    </source>
</evidence>
<proteinExistence type="inferred from homology"/>
<dbReference type="PANTHER" id="PTHR48287">
    <property type="entry name" value="ARM REPEAT SUPERFAMILY PROTEIN"/>
    <property type="match status" value="1"/>
</dbReference>
<feature type="region of interest" description="Disordered" evidence="4">
    <location>
        <begin position="1095"/>
        <end position="1153"/>
    </location>
</feature>
<feature type="region of interest" description="Disordered" evidence="4">
    <location>
        <begin position="1615"/>
        <end position="1670"/>
    </location>
</feature>
<feature type="compositionally biased region" description="Basic and acidic residues" evidence="4">
    <location>
        <begin position="1209"/>
        <end position="1223"/>
    </location>
</feature>
<feature type="region of interest" description="Disordered" evidence="4">
    <location>
        <begin position="1"/>
        <end position="32"/>
    </location>
</feature>
<evidence type="ECO:0000313" key="8">
    <source>
        <dbReference type="Proteomes" id="UP000494106"/>
    </source>
</evidence>
<dbReference type="Pfam" id="PF08161">
    <property type="entry name" value="RRP12_HEAT"/>
    <property type="match status" value="1"/>
</dbReference>
<feature type="region of interest" description="Disordered" evidence="4">
    <location>
        <begin position="1696"/>
        <end position="1845"/>
    </location>
</feature>
<gene>
    <name evidence="7" type="ORF">APLA_LOCUS196</name>
</gene>
<keyword evidence="8" id="KW-1185">Reference proteome</keyword>
<feature type="compositionally biased region" description="Basic residues" evidence="4">
    <location>
        <begin position="1"/>
        <end position="18"/>
    </location>
</feature>
<evidence type="ECO:0000256" key="4">
    <source>
        <dbReference type="SAM" id="MobiDB-lite"/>
    </source>
</evidence>
<feature type="compositionally biased region" description="Basic and acidic residues" evidence="4">
    <location>
        <begin position="1168"/>
        <end position="1177"/>
    </location>
</feature>
<accession>A0A8S0YM53</accession>
<dbReference type="SUPFAM" id="SSF48371">
    <property type="entry name" value="ARM repeat"/>
    <property type="match status" value="2"/>
</dbReference>
<feature type="compositionally biased region" description="Basic and acidic residues" evidence="4">
    <location>
        <begin position="1235"/>
        <end position="1246"/>
    </location>
</feature>
<feature type="compositionally biased region" description="Polar residues" evidence="4">
    <location>
        <begin position="1224"/>
        <end position="1234"/>
    </location>
</feature>
<evidence type="ECO:0000256" key="2">
    <source>
        <dbReference type="ARBA" id="ARBA00007690"/>
    </source>
</evidence>
<feature type="compositionally biased region" description="Acidic residues" evidence="4">
    <location>
        <begin position="1647"/>
        <end position="1656"/>
    </location>
</feature>